<feature type="compositionally biased region" description="Polar residues" evidence="2">
    <location>
        <begin position="970"/>
        <end position="982"/>
    </location>
</feature>
<dbReference type="SUPFAM" id="SSF50729">
    <property type="entry name" value="PH domain-like"/>
    <property type="match status" value="1"/>
</dbReference>
<dbReference type="Ensembl" id="ENSTNIT00000007729.1">
    <property type="protein sequence ID" value="ENSTNIP00000007569.1"/>
    <property type="gene ID" value="ENSTNIG00000004905.1"/>
</dbReference>
<feature type="coiled-coil region" evidence="1">
    <location>
        <begin position="688"/>
        <end position="722"/>
    </location>
</feature>
<dbReference type="PANTHER" id="PTHR12752">
    <property type="entry name" value="PHOSPHOINOSITOL 3-PHOSPHATE-BINDING PROTEIN"/>
    <property type="match status" value="1"/>
</dbReference>
<feature type="domain" description="WW" evidence="4">
    <location>
        <begin position="53"/>
        <end position="86"/>
    </location>
</feature>
<dbReference type="PROSITE" id="PS01159">
    <property type="entry name" value="WW_DOMAIN_1"/>
    <property type="match status" value="1"/>
</dbReference>
<dbReference type="InParanoid" id="H3CH41"/>
<dbReference type="STRING" id="99883.ENSTNIP00000007569"/>
<evidence type="ECO:0000256" key="1">
    <source>
        <dbReference type="SAM" id="Coils"/>
    </source>
</evidence>
<reference evidence="6" key="1">
    <citation type="journal article" date="2004" name="Nature">
        <title>Genome duplication in the teleost fish Tetraodon nigroviridis reveals the early vertebrate proto-karyotype.</title>
        <authorList>
            <person name="Jaillon O."/>
            <person name="Aury J.-M."/>
            <person name="Brunet F."/>
            <person name="Petit J.-L."/>
            <person name="Stange-Thomann N."/>
            <person name="Mauceli E."/>
            <person name="Bouneau L."/>
            <person name="Fischer C."/>
            <person name="Ozouf-Costaz C."/>
            <person name="Bernot A."/>
            <person name="Nicaud S."/>
            <person name="Jaffe D."/>
            <person name="Fisher S."/>
            <person name="Lutfalla G."/>
            <person name="Dossat C."/>
            <person name="Segurens B."/>
            <person name="Dasilva C."/>
            <person name="Salanoubat M."/>
            <person name="Levy M."/>
            <person name="Boudet N."/>
            <person name="Castellano S."/>
            <person name="Anthouard V."/>
            <person name="Jubin C."/>
            <person name="Castelli V."/>
            <person name="Katinka M."/>
            <person name="Vacherie B."/>
            <person name="Biemont C."/>
            <person name="Skalli Z."/>
            <person name="Cattolico L."/>
            <person name="Poulain J."/>
            <person name="De Berardinis V."/>
            <person name="Cruaud C."/>
            <person name="Duprat S."/>
            <person name="Brottier P."/>
            <person name="Coutanceau J.-P."/>
            <person name="Gouzy J."/>
            <person name="Parra G."/>
            <person name="Lardier G."/>
            <person name="Chapple C."/>
            <person name="McKernan K.J."/>
            <person name="McEwan P."/>
            <person name="Bosak S."/>
            <person name="Kellis M."/>
            <person name="Volff J.-N."/>
            <person name="Guigo R."/>
            <person name="Zody M.C."/>
            <person name="Mesirov J."/>
            <person name="Lindblad-Toh K."/>
            <person name="Birren B."/>
            <person name="Nusbaum C."/>
            <person name="Kahn D."/>
            <person name="Robinson-Rechavi M."/>
            <person name="Laudet V."/>
            <person name="Schachter V."/>
            <person name="Quetier F."/>
            <person name="Saurin W."/>
            <person name="Scarpelli C."/>
            <person name="Wincker P."/>
            <person name="Lander E.S."/>
            <person name="Weissenbach J."/>
            <person name="Roest Crollius H."/>
        </authorList>
    </citation>
    <scope>NUCLEOTIDE SEQUENCE [LARGE SCALE GENOMIC DNA]</scope>
</reference>
<dbReference type="InterPro" id="IPR011993">
    <property type="entry name" value="PH-like_dom_sf"/>
</dbReference>
<dbReference type="InterPro" id="IPR036020">
    <property type="entry name" value="WW_dom_sf"/>
</dbReference>
<dbReference type="Proteomes" id="UP000007303">
    <property type="component" value="Unassembled WGS sequence"/>
</dbReference>
<evidence type="ECO:0000256" key="2">
    <source>
        <dbReference type="SAM" id="MobiDB-lite"/>
    </source>
</evidence>
<sequence>MAAPLGRDSLPGRWSYGVCRDGRVFFIDDDTQTTTWLHPRSGDPVNSGHMIRSDLPRGWEEGFTVEGVSFFIKLPARTCSPSGPSAARLDEEDEEASQTLRKHEADHMTRPQEPEPSRSETAVGGRDKDWSAAWPGPPPLLVRASTFRNRRPSEVPLRFLAVPVSLLDVCGPGCCSAASIVVLLVSMFFVSASMTCSSSLSTLLPTSPLILDLLLLQACHAGMRSFTYQQSSVIGSQAEHSGMRTYFFSADTQEDMNTWLKAMKEAARMQNSKEAPSRLSVAPQLAVPQANHVGANAISAPHLDSSRTLVQDVLEPIHQDAADCCSLRRDSPAAAMFEPTGTVLDTDPHVSLPAPSALPPPDALSASAPVSRFPSRAPSRSASTLPSGVCARNGARSTPSPILEPQEQLKRRSPLEQVEQWIQVQKADSRALSRDNTIPRRTPPTQHKFQTLPRSPGASPPPGRQGEYRYAQDRLSHFRLTPEQGRAAASATVLQLYEWQQRHQFRHGSPTAPLYTPAPEYPFGPRPPSAVPPSLSAPRPEGQPRCVSVPPSPADIPPPGPPPGTRGASPFRRPHTPAERLTIRPEEERWAEPPFTISPRRSKSQLLKAATLDRHSTPSGYITHTVSAPSLHGKTADDTYMQLKKDLEHLDLKVAAAQVLKEASKPVRVAESDVDVKLSRLCEQDKILKDLEVRISSLKEDKDKLEHVLDLSRQQMEQYRDQPGHRQKIAYQQRLLQEDLVSIRAQISRVSTEMTQAWEEYGSLEASVEQLRDALQARVGHGAAQQASELKRELWRIEDVLAGLSASKANFRITIESVQNPERKFVPLMSDLTVPSRGAEGPPPPGSSYALAVAQSSSVAPTSPLPPASVKRWFILNAAQSEDVAPPRPPLPRFYDYGDVPPEVPPLPKEASVIRHTSVRGLKRQSDERRRDRESGQYVANGDAKSDLRSYRSEPELPGTSLHPPDTEYQRFQSKGQDSQQVLVGPGPPGSYSESWSPGHHPSTSVSSYVTLRRGPGSSASRERPHSALELSSSENLQPRGRMTAEEQLERMKRHQGALPGERRRTLSQGEQKVNLLSSFLEEPMRSQIHGVSSRLQAFDWLEQQGWADGQSEDVWTAAEGWSRPTGPPTGLREADVEPVDYDLDISRELSTPQKVPIPERYVESDPEEPPSPEELEERRRRSQRIRSLLARSSSVQNLQPSRLDASELDGALQQQERIFQVSQVLASEASRRSKLVAARAAAEP</sequence>
<dbReference type="CDD" id="cd00201">
    <property type="entry name" value="WW"/>
    <property type="match status" value="1"/>
</dbReference>
<dbReference type="PANTHER" id="PTHR12752:SF4">
    <property type="entry name" value="PLECKSTRIN HOMOLOGY DOMAIN-CONTAINING FAMILY A MEMBER 7"/>
    <property type="match status" value="1"/>
</dbReference>
<dbReference type="GeneTree" id="ENSGT00940000155817"/>
<evidence type="ECO:0000313" key="5">
    <source>
        <dbReference type="Ensembl" id="ENSTNIP00000007569.1"/>
    </source>
</evidence>
<feature type="compositionally biased region" description="Pro residues" evidence="2">
    <location>
        <begin position="550"/>
        <end position="564"/>
    </location>
</feature>
<dbReference type="InterPro" id="IPR001202">
    <property type="entry name" value="WW_dom"/>
</dbReference>
<keyword evidence="1" id="KW-0175">Coiled coil</keyword>
<organism evidence="5 6">
    <name type="scientific">Tetraodon nigroviridis</name>
    <name type="common">Spotted green pufferfish</name>
    <name type="synonym">Chelonodon nigroviridis</name>
    <dbReference type="NCBI Taxonomy" id="99883"/>
    <lineage>
        <taxon>Eukaryota</taxon>
        <taxon>Metazoa</taxon>
        <taxon>Chordata</taxon>
        <taxon>Craniata</taxon>
        <taxon>Vertebrata</taxon>
        <taxon>Euteleostomi</taxon>
        <taxon>Actinopterygii</taxon>
        <taxon>Neopterygii</taxon>
        <taxon>Teleostei</taxon>
        <taxon>Neoteleostei</taxon>
        <taxon>Acanthomorphata</taxon>
        <taxon>Eupercaria</taxon>
        <taxon>Tetraodontiformes</taxon>
        <taxon>Tetradontoidea</taxon>
        <taxon>Tetraodontidae</taxon>
        <taxon>Tetraodon</taxon>
    </lineage>
</organism>
<feature type="compositionally biased region" description="Basic and acidic residues" evidence="2">
    <location>
        <begin position="576"/>
        <end position="591"/>
    </location>
</feature>
<name>H3CH41_TETNG</name>
<dbReference type="PROSITE" id="PS50003">
    <property type="entry name" value="PH_DOMAIN"/>
    <property type="match status" value="1"/>
</dbReference>
<dbReference type="PROSITE" id="PS50020">
    <property type="entry name" value="WW_DOMAIN_2"/>
    <property type="match status" value="2"/>
</dbReference>
<dbReference type="AlphaFoldDB" id="H3CH41"/>
<proteinExistence type="predicted"/>
<accession>H3CH41</accession>
<dbReference type="Gene3D" id="2.30.29.30">
    <property type="entry name" value="Pleckstrin-homology domain (PH domain)/Phosphotyrosine-binding domain (PTB)"/>
    <property type="match status" value="1"/>
</dbReference>
<feature type="region of interest" description="Disordered" evidence="2">
    <location>
        <begin position="508"/>
        <end position="592"/>
    </location>
</feature>
<feature type="compositionally biased region" description="Basic and acidic residues" evidence="2">
    <location>
        <begin position="924"/>
        <end position="935"/>
    </location>
</feature>
<evidence type="ECO:0000259" key="4">
    <source>
        <dbReference type="PROSITE" id="PS50020"/>
    </source>
</evidence>
<feature type="compositionally biased region" description="Acidic residues" evidence="2">
    <location>
        <begin position="1165"/>
        <end position="1176"/>
    </location>
</feature>
<evidence type="ECO:0000259" key="3">
    <source>
        <dbReference type="PROSITE" id="PS50003"/>
    </source>
</evidence>
<feature type="region of interest" description="Disordered" evidence="2">
    <location>
        <begin position="1120"/>
        <end position="1183"/>
    </location>
</feature>
<protein>
    <submittedName>
        <fullName evidence="5">Pleckstrin homology domain containing A7</fullName>
    </submittedName>
</protein>
<feature type="region of interest" description="Disordered" evidence="2">
    <location>
        <begin position="79"/>
        <end position="134"/>
    </location>
</feature>
<dbReference type="SUPFAM" id="SSF51045">
    <property type="entry name" value="WW domain"/>
    <property type="match status" value="1"/>
</dbReference>
<feature type="region of interest" description="Disordered" evidence="2">
    <location>
        <begin position="339"/>
        <end position="467"/>
    </location>
</feature>
<reference evidence="5" key="2">
    <citation type="submission" date="2025-08" db="UniProtKB">
        <authorList>
            <consortium name="Ensembl"/>
        </authorList>
    </citation>
    <scope>IDENTIFICATION</scope>
</reference>
<keyword evidence="6" id="KW-1185">Reference proteome</keyword>
<feature type="compositionally biased region" description="Low complexity" evidence="2">
    <location>
        <begin position="363"/>
        <end position="387"/>
    </location>
</feature>
<feature type="domain" description="WW" evidence="4">
    <location>
        <begin position="8"/>
        <end position="41"/>
    </location>
</feature>
<dbReference type="InterPro" id="IPR001849">
    <property type="entry name" value="PH_domain"/>
</dbReference>
<reference evidence="5" key="3">
    <citation type="submission" date="2025-09" db="UniProtKB">
        <authorList>
            <consortium name="Ensembl"/>
        </authorList>
    </citation>
    <scope>IDENTIFICATION</scope>
</reference>
<evidence type="ECO:0000313" key="6">
    <source>
        <dbReference type="Proteomes" id="UP000007303"/>
    </source>
</evidence>
<feature type="region of interest" description="Disordered" evidence="2">
    <location>
        <begin position="902"/>
        <end position="1047"/>
    </location>
</feature>
<dbReference type="Pfam" id="PF25541">
    <property type="entry name" value="TBCA_PH"/>
    <property type="match status" value="1"/>
</dbReference>
<dbReference type="HOGENOM" id="CLU_008216_0_0_1"/>
<feature type="compositionally biased region" description="Polar residues" evidence="2">
    <location>
        <begin position="992"/>
        <end position="1010"/>
    </location>
</feature>
<dbReference type="OMA" id="VEQWVIA"/>
<feature type="compositionally biased region" description="Basic and acidic residues" evidence="2">
    <location>
        <begin position="944"/>
        <end position="955"/>
    </location>
</feature>
<dbReference type="InterPro" id="IPR057971">
    <property type="entry name" value="PKHA4-7_TBCA"/>
</dbReference>
<feature type="domain" description="PH" evidence="3">
    <location>
        <begin position="244"/>
        <end position="268"/>
    </location>
</feature>
<feature type="compositionally biased region" description="Pro residues" evidence="2">
    <location>
        <begin position="519"/>
        <end position="531"/>
    </location>
</feature>
<feature type="compositionally biased region" description="Basic and acidic residues" evidence="2">
    <location>
        <begin position="101"/>
        <end position="118"/>
    </location>
</feature>
<dbReference type="SMART" id="SM00456">
    <property type="entry name" value="WW"/>
    <property type="match status" value="2"/>
</dbReference>
<dbReference type="Gene3D" id="2.20.70.10">
    <property type="match status" value="1"/>
</dbReference>